<comment type="caution">
    <text evidence="1">The sequence shown here is derived from an EMBL/GenBank/DDBJ whole genome shotgun (WGS) entry which is preliminary data.</text>
</comment>
<evidence type="ECO:0000313" key="2">
    <source>
        <dbReference type="Proteomes" id="UP000247594"/>
    </source>
</evidence>
<evidence type="ECO:0000313" key="1">
    <source>
        <dbReference type="EMBL" id="PXZ38183.1"/>
    </source>
</evidence>
<accession>A0AAE5WFU3</accession>
<reference evidence="1 2" key="1">
    <citation type="submission" date="2018-06" db="EMBL/GenBank/DDBJ databases">
        <authorList>
            <person name="Teymurazov M."/>
            <person name="Kislichkina A."/>
            <person name="Abaymova A."/>
            <person name="Mukhina T."/>
            <person name="Mayskaya N."/>
            <person name="Svetoch E."/>
            <person name="Bogun A."/>
        </authorList>
    </citation>
    <scope>NUCLEOTIDE SEQUENCE [LARGE SCALE GENOMIC DNA]</scope>
    <source>
        <strain evidence="1 2">SCPM-O-B-8406</strain>
    </source>
</reference>
<organism evidence="1 2">
    <name type="scientific">Avibacterium paragallinarum</name>
    <name type="common">Haemophilus gallinarum</name>
    <dbReference type="NCBI Taxonomy" id="728"/>
    <lineage>
        <taxon>Bacteria</taxon>
        <taxon>Pseudomonadati</taxon>
        <taxon>Pseudomonadota</taxon>
        <taxon>Gammaproteobacteria</taxon>
        <taxon>Pasteurellales</taxon>
        <taxon>Pasteurellaceae</taxon>
        <taxon>Avibacterium</taxon>
    </lineage>
</organism>
<dbReference type="RefSeq" id="WP_110479913.1">
    <property type="nucleotide sequence ID" value="NZ_JAZDVC010000034.1"/>
</dbReference>
<dbReference type="EMBL" id="QJPJ01000023">
    <property type="protein sequence ID" value="PXZ38183.1"/>
    <property type="molecule type" value="Genomic_DNA"/>
</dbReference>
<name>A0AAE5WFU3_AVIPA</name>
<protein>
    <submittedName>
        <fullName evidence="1">Uncharacterized protein</fullName>
    </submittedName>
</protein>
<sequence length="264" mass="31555">MNRRNILCVTEGAKTKIQILEQLNQVFIQKDITFIPFSTNIYVVYNDYLKLKGDHNDDDFDMFVFLKNYDKKNILGNKKRNDFTDILLFMDLDRHHLNKIKNPLEYNKLVNCLPEMLNLFNDSIENGKLFISYPMVEAFKHPITNNELWNILLGKQYKSHVQRICDKKLENFNNHSLNKEQWSKFLLPHVFIVNFLINQQFSYPVNYQGINKFDQSTIYQKQYQDYIVPRNECLVLSPFALFLLEFLGENLFNEWQNIDNDVSQ</sequence>
<gene>
    <name evidence="1" type="ORF">DM482_10535</name>
</gene>
<proteinExistence type="predicted"/>
<dbReference type="AlphaFoldDB" id="A0AAE5WFU3"/>
<dbReference type="Proteomes" id="UP000247594">
    <property type="component" value="Unassembled WGS sequence"/>
</dbReference>